<sequence length="330" mass="37146">MGSLAAFPWRNRKAAVGFYGTVAFLTLILTFWHHTERGQYTVGTANTPKPPKTHIAPKAPLIPQKIWQIWFQQDGAAEHYLHNPQLRETATWVGMNSDHQYRLVGRSWGDNYVQQHFNRAADKDLVDTYLAVRNHGLKSDLLRYLILYNEGGVYSDIDTIAMKPIKDWVPRHLRDTVKLVVGIEFDRRDGGMWSEIPHDLQFCQWTIAAAPGHLVFRAMADRALASLHKLTVAYDTTMAELKPTSFETMNSTGPAAWTDVVFEQIQQARPGITTLANLSRIQEPQLYGDILVLGIDGFGMGQPHSGATNDGSIPEAALVKHLFRGSWRNS</sequence>
<proteinExistence type="inferred from homology"/>
<keyword evidence="2" id="KW-0812">Transmembrane</keyword>
<name>A0ABR1RUE4_9PEZI</name>
<evidence type="ECO:0000256" key="2">
    <source>
        <dbReference type="SAM" id="Phobius"/>
    </source>
</evidence>
<gene>
    <name evidence="3" type="ORF">PG991_007697</name>
</gene>
<dbReference type="InterPro" id="IPR007577">
    <property type="entry name" value="GlycoTrfase_DXD_sugar-bd_CS"/>
</dbReference>
<dbReference type="InterPro" id="IPR029044">
    <property type="entry name" value="Nucleotide-diphossugar_trans"/>
</dbReference>
<evidence type="ECO:0000256" key="1">
    <source>
        <dbReference type="ARBA" id="ARBA00009003"/>
    </source>
</evidence>
<reference evidence="3 4" key="1">
    <citation type="submission" date="2023-01" db="EMBL/GenBank/DDBJ databases">
        <title>Analysis of 21 Apiospora genomes using comparative genomics revels a genus with tremendous synthesis potential of carbohydrate active enzymes and secondary metabolites.</title>
        <authorList>
            <person name="Sorensen T."/>
        </authorList>
    </citation>
    <scope>NUCLEOTIDE SEQUENCE [LARGE SCALE GENOMIC DNA]</scope>
    <source>
        <strain evidence="3 4">CBS 20057</strain>
    </source>
</reference>
<evidence type="ECO:0000313" key="4">
    <source>
        <dbReference type="Proteomes" id="UP001396898"/>
    </source>
</evidence>
<keyword evidence="2" id="KW-0472">Membrane</keyword>
<dbReference type="PANTHER" id="PTHR31834">
    <property type="entry name" value="INITIATION-SPECIFIC ALPHA-1,6-MANNOSYLTRANSFERASE"/>
    <property type="match status" value="1"/>
</dbReference>
<keyword evidence="2" id="KW-1133">Transmembrane helix</keyword>
<dbReference type="SUPFAM" id="SSF53448">
    <property type="entry name" value="Nucleotide-diphospho-sugar transferases"/>
    <property type="match status" value="1"/>
</dbReference>
<organism evidence="3 4">
    <name type="scientific">Apiospora marii</name>
    <dbReference type="NCBI Taxonomy" id="335849"/>
    <lineage>
        <taxon>Eukaryota</taxon>
        <taxon>Fungi</taxon>
        <taxon>Dikarya</taxon>
        <taxon>Ascomycota</taxon>
        <taxon>Pezizomycotina</taxon>
        <taxon>Sordariomycetes</taxon>
        <taxon>Xylariomycetidae</taxon>
        <taxon>Amphisphaeriales</taxon>
        <taxon>Apiosporaceae</taxon>
        <taxon>Apiospora</taxon>
    </lineage>
</organism>
<evidence type="ECO:0000313" key="3">
    <source>
        <dbReference type="EMBL" id="KAK8018507.1"/>
    </source>
</evidence>
<feature type="transmembrane region" description="Helical" evidence="2">
    <location>
        <begin position="14"/>
        <end position="32"/>
    </location>
</feature>
<dbReference type="EMBL" id="JAQQWI010000010">
    <property type="protein sequence ID" value="KAK8018507.1"/>
    <property type="molecule type" value="Genomic_DNA"/>
</dbReference>
<dbReference type="InterPro" id="IPR039367">
    <property type="entry name" value="Och1-like"/>
</dbReference>
<comment type="similarity">
    <text evidence="1">Belongs to the glycosyltransferase 32 family.</text>
</comment>
<dbReference type="PANTHER" id="PTHR31834:SF8">
    <property type="entry name" value="TRANSFERASE, PUTATIVE (AFU_ORTHOLOGUE AFUA_6G14040)-RELATED"/>
    <property type="match status" value="1"/>
</dbReference>
<comment type="caution">
    <text evidence="3">The sequence shown here is derived from an EMBL/GenBank/DDBJ whole genome shotgun (WGS) entry which is preliminary data.</text>
</comment>
<dbReference type="Gene3D" id="3.90.550.20">
    <property type="match status" value="1"/>
</dbReference>
<accession>A0ABR1RUE4</accession>
<dbReference type="Pfam" id="PF04488">
    <property type="entry name" value="Gly_transf_sug"/>
    <property type="match status" value="1"/>
</dbReference>
<keyword evidence="4" id="KW-1185">Reference proteome</keyword>
<protein>
    <submittedName>
        <fullName evidence="3">Glycosyltransferase family 32 protein</fullName>
    </submittedName>
</protein>
<dbReference type="Proteomes" id="UP001396898">
    <property type="component" value="Unassembled WGS sequence"/>
</dbReference>